<accession>A0A1I4X060</accession>
<evidence type="ECO:0000313" key="2">
    <source>
        <dbReference type="Proteomes" id="UP000199036"/>
    </source>
</evidence>
<proteinExistence type="predicted"/>
<dbReference type="EMBL" id="FOVI01000002">
    <property type="protein sequence ID" value="SFN18629.1"/>
    <property type="molecule type" value="Genomic_DNA"/>
</dbReference>
<dbReference type="Proteomes" id="UP000199036">
    <property type="component" value="Unassembled WGS sequence"/>
</dbReference>
<dbReference type="OrthoDB" id="1151160at2"/>
<organism evidence="1 2">
    <name type="scientific">Paenimyroides ummariense</name>
    <dbReference type="NCBI Taxonomy" id="913024"/>
    <lineage>
        <taxon>Bacteria</taxon>
        <taxon>Pseudomonadati</taxon>
        <taxon>Bacteroidota</taxon>
        <taxon>Flavobacteriia</taxon>
        <taxon>Flavobacteriales</taxon>
        <taxon>Flavobacteriaceae</taxon>
        <taxon>Paenimyroides</taxon>
    </lineage>
</organism>
<protein>
    <submittedName>
        <fullName evidence="1">Uncharacterized protein</fullName>
    </submittedName>
</protein>
<evidence type="ECO:0000313" key="1">
    <source>
        <dbReference type="EMBL" id="SFN18629.1"/>
    </source>
</evidence>
<sequence>MKNIVLVLAMAVTGLVHGQKMKVASGNFDFLKDQKEINLQMDYSDIKFCKENMNEEAYILKREKDILKEGKNETEVEAWIADWEHSKKTTFVDKFLASMNKNTSIVTSTNNTQAKYTLTVKTVWIYPGWYAGVMAQPSKVTTILIFTETNNPDTVLLKIDSKEAPGDNFVGVPNNNDRIAEGYAKTAKTLAKKIEKEIK</sequence>
<dbReference type="AlphaFoldDB" id="A0A1I4X060"/>
<dbReference type="STRING" id="913024.SAMN05421741_10212"/>
<dbReference type="RefSeq" id="WP_091518131.1">
    <property type="nucleotide sequence ID" value="NZ_FOVI01000002.1"/>
</dbReference>
<gene>
    <name evidence="1" type="ORF">SAMN05421741_10212</name>
</gene>
<keyword evidence="2" id="KW-1185">Reference proteome</keyword>
<name>A0A1I4X060_9FLAO</name>
<reference evidence="2" key="1">
    <citation type="submission" date="2016-10" db="EMBL/GenBank/DDBJ databases">
        <authorList>
            <person name="Varghese N."/>
            <person name="Submissions S."/>
        </authorList>
    </citation>
    <scope>NUCLEOTIDE SEQUENCE [LARGE SCALE GENOMIC DNA]</scope>
    <source>
        <strain evidence="2">DS-12</strain>
    </source>
</reference>